<evidence type="ECO:0000313" key="2">
    <source>
        <dbReference type="EMBL" id="TCL37236.1"/>
    </source>
</evidence>
<protein>
    <submittedName>
        <fullName evidence="2">Group II intron reverse transcriptase/maturase</fullName>
    </submittedName>
</protein>
<dbReference type="AlphaFoldDB" id="A0A4R1PXF5"/>
<dbReference type="InterPro" id="IPR003615">
    <property type="entry name" value="HNH_nuc"/>
</dbReference>
<keyword evidence="2" id="KW-0695">RNA-directed DNA polymerase</keyword>
<dbReference type="Proteomes" id="UP000295063">
    <property type="component" value="Unassembled WGS sequence"/>
</dbReference>
<dbReference type="PANTHER" id="PTHR34047">
    <property type="entry name" value="NUCLEAR INTRON MATURASE 1, MITOCHONDRIAL-RELATED"/>
    <property type="match status" value="1"/>
</dbReference>
<dbReference type="EMBL" id="SLUI01000006">
    <property type="protein sequence ID" value="TCL37236.1"/>
    <property type="molecule type" value="Genomic_DNA"/>
</dbReference>
<dbReference type="InterPro" id="IPR000477">
    <property type="entry name" value="RT_dom"/>
</dbReference>
<keyword evidence="2" id="KW-0808">Transferase</keyword>
<feature type="domain" description="Reverse transcriptase" evidence="1">
    <location>
        <begin position="10"/>
        <end position="263"/>
    </location>
</feature>
<dbReference type="PANTHER" id="PTHR34047:SF8">
    <property type="entry name" value="PROTEIN YKFC"/>
    <property type="match status" value="1"/>
</dbReference>
<evidence type="ECO:0000259" key="1">
    <source>
        <dbReference type="PROSITE" id="PS50878"/>
    </source>
</evidence>
<organism evidence="2 3">
    <name type="scientific">Anaerospora hongkongensis</name>
    <dbReference type="NCBI Taxonomy" id="244830"/>
    <lineage>
        <taxon>Bacteria</taxon>
        <taxon>Bacillati</taxon>
        <taxon>Bacillota</taxon>
        <taxon>Negativicutes</taxon>
        <taxon>Selenomonadales</taxon>
        <taxon>Sporomusaceae</taxon>
        <taxon>Anaerospora</taxon>
    </lineage>
</organism>
<dbReference type="NCBIfam" id="TIGR04416">
    <property type="entry name" value="group_II_RT_mat"/>
    <property type="match status" value="1"/>
</dbReference>
<dbReference type="InterPro" id="IPR051083">
    <property type="entry name" value="GrpII_Intron_Splice-Mob/Def"/>
</dbReference>
<sequence>MNATNEDIVRYFQKRLRNYSPHSVRRTEIDKGNGKKRPLGIPTIEDRILQQCILQVLEPICEAKFYPYSFGFRPNRSAHHAIARAYHLVNINKMYYVVDIDIKGFFDNVNHGKLLKQMWTLGIRDKNLICIIGKMLKAEVKGKGIPKVGTPQGGVLSPLLSNIVLNELDWWIDSQWLSMKTRHAYQNCCSHSKALRTTTLKEMYIVRYADDFKIFCRSYNHAIKIFAAVEAWIKERLGLEISPEKSKITNLRREYTEFLGIKIKAVPKRKTHVIESRLTDKAKKKCVERLKTAIHRIEENSSAQNVSNYNATVLGLQNYYAIASSVSKDFREIAFVVNRCLYNRLKHHLKRKGIKSRAFLKFYGKYNQRTYSIGAITLFPVQCISTRPPLNFKQETCDFTVAGRALIHQKLKRANMAIVRYLMRNPVQGESVEYNDNRISLYIGQAGLCRITKAILQIGQMEAHHIQLRATGGTDQYDNLIFITRDVHHLIHTTSAETIQKYLDIVKPNAEELKSINKCRLQAGNHMI</sequence>
<dbReference type="GO" id="GO:0003964">
    <property type="term" value="F:RNA-directed DNA polymerase activity"/>
    <property type="evidence" value="ECO:0007669"/>
    <property type="project" value="UniProtKB-KW"/>
</dbReference>
<dbReference type="InterPro" id="IPR030931">
    <property type="entry name" value="Group_II_RT_mat"/>
</dbReference>
<reference evidence="2 3" key="1">
    <citation type="submission" date="2019-03" db="EMBL/GenBank/DDBJ databases">
        <title>Genomic Encyclopedia of Type Strains, Phase IV (KMG-IV): sequencing the most valuable type-strain genomes for metagenomic binning, comparative biology and taxonomic classification.</title>
        <authorList>
            <person name="Goeker M."/>
        </authorList>
    </citation>
    <scope>NUCLEOTIDE SEQUENCE [LARGE SCALE GENOMIC DNA]</scope>
    <source>
        <strain evidence="2 3">DSM 15969</strain>
    </source>
</reference>
<keyword evidence="2" id="KW-0548">Nucleotidyltransferase</keyword>
<dbReference type="CDD" id="cd01651">
    <property type="entry name" value="RT_G2_intron"/>
    <property type="match status" value="1"/>
</dbReference>
<name>A0A4R1PXF5_9FIRM</name>
<keyword evidence="3" id="KW-1185">Reference proteome</keyword>
<dbReference type="InterPro" id="IPR043502">
    <property type="entry name" value="DNA/RNA_pol_sf"/>
</dbReference>
<evidence type="ECO:0000313" key="3">
    <source>
        <dbReference type="Proteomes" id="UP000295063"/>
    </source>
</evidence>
<accession>A0A4R1PXF5</accession>
<gene>
    <name evidence="2" type="ORF">EV210_106104</name>
</gene>
<dbReference type="CDD" id="cd00085">
    <property type="entry name" value="HNHc"/>
    <property type="match status" value="1"/>
</dbReference>
<dbReference type="Pfam" id="PF00078">
    <property type="entry name" value="RVT_1"/>
    <property type="match status" value="1"/>
</dbReference>
<dbReference type="SUPFAM" id="SSF56672">
    <property type="entry name" value="DNA/RNA polymerases"/>
    <property type="match status" value="1"/>
</dbReference>
<dbReference type="Gene3D" id="1.10.30.50">
    <property type="match status" value="1"/>
</dbReference>
<comment type="caution">
    <text evidence="2">The sequence shown here is derived from an EMBL/GenBank/DDBJ whole genome shotgun (WGS) entry which is preliminary data.</text>
</comment>
<proteinExistence type="predicted"/>
<dbReference type="PROSITE" id="PS50878">
    <property type="entry name" value="RT_POL"/>
    <property type="match status" value="1"/>
</dbReference>